<dbReference type="EC" id="2.1.1.197" evidence="5"/>
<evidence type="ECO:0000256" key="2">
    <source>
        <dbReference type="ARBA" id="ARBA00022679"/>
    </source>
</evidence>
<feature type="domain" description="Methyltransferase type 11" evidence="4">
    <location>
        <begin position="13"/>
        <end position="61"/>
    </location>
</feature>
<dbReference type="PANTHER" id="PTHR13090">
    <property type="entry name" value="ARGININE-HYDROXYLASE NDUFAF5, MITOCHONDRIAL"/>
    <property type="match status" value="1"/>
</dbReference>
<dbReference type="GO" id="GO:0032259">
    <property type="term" value="P:methylation"/>
    <property type="evidence" value="ECO:0007669"/>
    <property type="project" value="UniProtKB-KW"/>
</dbReference>
<evidence type="ECO:0000256" key="1">
    <source>
        <dbReference type="ARBA" id="ARBA00022603"/>
    </source>
</evidence>
<reference evidence="5 6" key="1">
    <citation type="submission" date="2018-12" db="EMBL/GenBank/DDBJ databases">
        <authorList>
            <consortium name="Pathogen Informatics"/>
        </authorList>
    </citation>
    <scope>NUCLEOTIDE SEQUENCE [LARGE SCALE GENOMIC DNA]</scope>
    <source>
        <strain evidence="5 6">NCTC9695</strain>
    </source>
</reference>
<dbReference type="Gene3D" id="3.40.50.150">
    <property type="entry name" value="Vaccinia Virus protein VP39"/>
    <property type="match status" value="1"/>
</dbReference>
<sequence>MKKLFKPSLPWQINADIEKLPLADASVDMIWSNLTIQWINVPDKMFAELRRVLKPDGMLMFSTLGRTRCPSCGRHSPVWTAPPTSTSSSTCTTSATR</sequence>
<dbReference type="InterPro" id="IPR029063">
    <property type="entry name" value="SAM-dependent_MTases_sf"/>
</dbReference>
<evidence type="ECO:0000313" key="6">
    <source>
        <dbReference type="Proteomes" id="UP000275777"/>
    </source>
</evidence>
<dbReference type="GO" id="GO:0008757">
    <property type="term" value="F:S-adenosylmethionine-dependent methyltransferase activity"/>
    <property type="evidence" value="ECO:0007669"/>
    <property type="project" value="InterPro"/>
</dbReference>
<accession>A0A3S4HRJ9</accession>
<keyword evidence="1 5" id="KW-0489">Methyltransferase</keyword>
<dbReference type="Pfam" id="PF08241">
    <property type="entry name" value="Methyltransf_11"/>
    <property type="match status" value="1"/>
</dbReference>
<name>A0A3S4HRJ9_CHRVL</name>
<dbReference type="EMBL" id="LR134182">
    <property type="protein sequence ID" value="VEB45798.1"/>
    <property type="molecule type" value="Genomic_DNA"/>
</dbReference>
<feature type="compositionally biased region" description="Low complexity" evidence="3">
    <location>
        <begin position="81"/>
        <end position="97"/>
    </location>
</feature>
<dbReference type="CDD" id="cd02440">
    <property type="entry name" value="AdoMet_MTases"/>
    <property type="match status" value="1"/>
</dbReference>
<dbReference type="Proteomes" id="UP000275777">
    <property type="component" value="Chromosome"/>
</dbReference>
<keyword evidence="2 5" id="KW-0808">Transferase</keyword>
<organism evidence="5 6">
    <name type="scientific">Chromobacterium violaceum</name>
    <dbReference type="NCBI Taxonomy" id="536"/>
    <lineage>
        <taxon>Bacteria</taxon>
        <taxon>Pseudomonadati</taxon>
        <taxon>Pseudomonadota</taxon>
        <taxon>Betaproteobacteria</taxon>
        <taxon>Neisseriales</taxon>
        <taxon>Chromobacteriaceae</taxon>
        <taxon>Chromobacterium</taxon>
    </lineage>
</organism>
<proteinExistence type="predicted"/>
<evidence type="ECO:0000313" key="5">
    <source>
        <dbReference type="EMBL" id="VEB45798.1"/>
    </source>
</evidence>
<feature type="region of interest" description="Disordered" evidence="3">
    <location>
        <begin position="75"/>
        <end position="97"/>
    </location>
</feature>
<protein>
    <submittedName>
        <fullName evidence="5">Malonyl-CoA O-methyltransferase BioC</fullName>
        <ecNumber evidence="5">2.1.1.197</ecNumber>
    </submittedName>
</protein>
<dbReference type="InterPro" id="IPR013216">
    <property type="entry name" value="Methyltransf_11"/>
</dbReference>
<evidence type="ECO:0000259" key="4">
    <source>
        <dbReference type="Pfam" id="PF08241"/>
    </source>
</evidence>
<dbReference type="PANTHER" id="PTHR13090:SF1">
    <property type="entry name" value="ARGININE-HYDROXYLASE NDUFAF5, MITOCHONDRIAL"/>
    <property type="match status" value="1"/>
</dbReference>
<dbReference type="InterPro" id="IPR050602">
    <property type="entry name" value="Malonyl-ACP_OMT"/>
</dbReference>
<dbReference type="SUPFAM" id="SSF53335">
    <property type="entry name" value="S-adenosyl-L-methionine-dependent methyltransferases"/>
    <property type="match status" value="1"/>
</dbReference>
<evidence type="ECO:0000256" key="3">
    <source>
        <dbReference type="SAM" id="MobiDB-lite"/>
    </source>
</evidence>
<dbReference type="GO" id="GO:0102130">
    <property type="term" value="F:malonyl-CoA methyltransferase activity"/>
    <property type="evidence" value="ECO:0007669"/>
    <property type="project" value="UniProtKB-EC"/>
</dbReference>
<gene>
    <name evidence="5" type="primary">bioC_2</name>
    <name evidence="5" type="ORF">NCTC9695_06330</name>
</gene>
<dbReference type="AlphaFoldDB" id="A0A3S4HRJ9"/>